<protein>
    <submittedName>
        <fullName evidence="1 2">Uncharacterized protein</fullName>
    </submittedName>
</protein>
<gene>
    <name evidence="1" type="ORF">PHYPA_003399</name>
</gene>
<dbReference type="AlphaFoldDB" id="A0A2K1L3K7"/>
<name>A0A2K1L3K7_PHYPA</name>
<evidence type="ECO:0000313" key="3">
    <source>
        <dbReference type="Proteomes" id="UP000006727"/>
    </source>
</evidence>
<reference evidence="1 3" key="1">
    <citation type="journal article" date="2008" name="Science">
        <title>The Physcomitrella genome reveals evolutionary insights into the conquest of land by plants.</title>
        <authorList>
            <person name="Rensing S."/>
            <person name="Lang D."/>
            <person name="Zimmer A."/>
            <person name="Terry A."/>
            <person name="Salamov A."/>
            <person name="Shapiro H."/>
            <person name="Nishiyama T."/>
            <person name="Perroud P.-F."/>
            <person name="Lindquist E."/>
            <person name="Kamisugi Y."/>
            <person name="Tanahashi T."/>
            <person name="Sakakibara K."/>
            <person name="Fujita T."/>
            <person name="Oishi K."/>
            <person name="Shin-I T."/>
            <person name="Kuroki Y."/>
            <person name="Toyoda A."/>
            <person name="Suzuki Y."/>
            <person name="Hashimoto A."/>
            <person name="Yamaguchi K."/>
            <person name="Sugano A."/>
            <person name="Kohara Y."/>
            <person name="Fujiyama A."/>
            <person name="Anterola A."/>
            <person name="Aoki S."/>
            <person name="Ashton N."/>
            <person name="Barbazuk W.B."/>
            <person name="Barker E."/>
            <person name="Bennetzen J."/>
            <person name="Bezanilla M."/>
            <person name="Blankenship R."/>
            <person name="Cho S.H."/>
            <person name="Dutcher S."/>
            <person name="Estelle M."/>
            <person name="Fawcett J.A."/>
            <person name="Gundlach H."/>
            <person name="Hanada K."/>
            <person name="Heyl A."/>
            <person name="Hicks K.A."/>
            <person name="Hugh J."/>
            <person name="Lohr M."/>
            <person name="Mayer K."/>
            <person name="Melkozernov A."/>
            <person name="Murata T."/>
            <person name="Nelson D."/>
            <person name="Pils B."/>
            <person name="Prigge M."/>
            <person name="Reiss B."/>
            <person name="Renner T."/>
            <person name="Rombauts S."/>
            <person name="Rushton P."/>
            <person name="Sanderfoot A."/>
            <person name="Schween G."/>
            <person name="Shiu S.-H."/>
            <person name="Stueber K."/>
            <person name="Theodoulou F.L."/>
            <person name="Tu H."/>
            <person name="Van de Peer Y."/>
            <person name="Verrier P.J."/>
            <person name="Waters E."/>
            <person name="Wood A."/>
            <person name="Yang L."/>
            <person name="Cove D."/>
            <person name="Cuming A."/>
            <person name="Hasebe M."/>
            <person name="Lucas S."/>
            <person name="Mishler D.B."/>
            <person name="Reski R."/>
            <person name="Grigoriev I."/>
            <person name="Quatrano R.S."/>
            <person name="Boore J.L."/>
        </authorList>
    </citation>
    <scope>NUCLEOTIDE SEQUENCE [LARGE SCALE GENOMIC DNA]</scope>
    <source>
        <strain evidence="2 3">cv. Gransden 2004</strain>
    </source>
</reference>
<accession>A0A2K1L3K7</accession>
<dbReference type="EnsemblPlants" id="Pp3c2_29833V3.1">
    <property type="protein sequence ID" value="Pp3c2_29833V3.1"/>
    <property type="gene ID" value="Pp3c2_29833"/>
</dbReference>
<evidence type="ECO:0000313" key="1">
    <source>
        <dbReference type="EMBL" id="PNR60606.1"/>
    </source>
</evidence>
<dbReference type="InParanoid" id="A0A2K1L3K7"/>
<evidence type="ECO:0000313" key="2">
    <source>
        <dbReference type="EnsemblPlants" id="Pp3c2_29833V3.1"/>
    </source>
</evidence>
<proteinExistence type="predicted"/>
<reference evidence="2" key="3">
    <citation type="submission" date="2020-12" db="UniProtKB">
        <authorList>
            <consortium name="EnsemblPlants"/>
        </authorList>
    </citation>
    <scope>IDENTIFICATION</scope>
</reference>
<reference evidence="1 3" key="2">
    <citation type="journal article" date="2018" name="Plant J.">
        <title>The Physcomitrella patens chromosome-scale assembly reveals moss genome structure and evolution.</title>
        <authorList>
            <person name="Lang D."/>
            <person name="Ullrich K.K."/>
            <person name="Murat F."/>
            <person name="Fuchs J."/>
            <person name="Jenkins J."/>
            <person name="Haas F.B."/>
            <person name="Piednoel M."/>
            <person name="Gundlach H."/>
            <person name="Van Bel M."/>
            <person name="Meyberg R."/>
            <person name="Vives C."/>
            <person name="Morata J."/>
            <person name="Symeonidi A."/>
            <person name="Hiss M."/>
            <person name="Muchero W."/>
            <person name="Kamisugi Y."/>
            <person name="Saleh O."/>
            <person name="Blanc G."/>
            <person name="Decker E.L."/>
            <person name="van Gessel N."/>
            <person name="Grimwood J."/>
            <person name="Hayes R.D."/>
            <person name="Graham S.W."/>
            <person name="Gunter L.E."/>
            <person name="McDaniel S.F."/>
            <person name="Hoernstein S.N.W."/>
            <person name="Larsson A."/>
            <person name="Li F.W."/>
            <person name="Perroud P.F."/>
            <person name="Phillips J."/>
            <person name="Ranjan P."/>
            <person name="Rokshar D.S."/>
            <person name="Rothfels C.J."/>
            <person name="Schneider L."/>
            <person name="Shu S."/>
            <person name="Stevenson D.W."/>
            <person name="Thummler F."/>
            <person name="Tillich M."/>
            <person name="Villarreal Aguilar J.C."/>
            <person name="Widiez T."/>
            <person name="Wong G.K."/>
            <person name="Wymore A."/>
            <person name="Zhang Y."/>
            <person name="Zimmer A.D."/>
            <person name="Quatrano R.S."/>
            <person name="Mayer K.F.X."/>
            <person name="Goodstein D."/>
            <person name="Casacuberta J.M."/>
            <person name="Vandepoele K."/>
            <person name="Reski R."/>
            <person name="Cuming A.C."/>
            <person name="Tuskan G.A."/>
            <person name="Maumus F."/>
            <person name="Salse J."/>
            <person name="Schmutz J."/>
            <person name="Rensing S.A."/>
        </authorList>
    </citation>
    <scope>NUCLEOTIDE SEQUENCE [LARGE SCALE GENOMIC DNA]</scope>
    <source>
        <strain evidence="2 3">cv. Gransden 2004</strain>
    </source>
</reference>
<keyword evidence="3" id="KW-1185">Reference proteome</keyword>
<sequence length="81" mass="9234">MKCNAFKTSTMKKKILHLVNNNDMLVVSHFSVNTTNTISLHTMLDFKAQLFMIDKWFAQELRLTSLNLEPSTFTIVTLVGA</sequence>
<dbReference type="Proteomes" id="UP000006727">
    <property type="component" value="Chromosome 2"/>
</dbReference>
<organism evidence="1">
    <name type="scientific">Physcomitrium patens</name>
    <name type="common">Spreading-leaved earth moss</name>
    <name type="synonym">Physcomitrella patens</name>
    <dbReference type="NCBI Taxonomy" id="3218"/>
    <lineage>
        <taxon>Eukaryota</taxon>
        <taxon>Viridiplantae</taxon>
        <taxon>Streptophyta</taxon>
        <taxon>Embryophyta</taxon>
        <taxon>Bryophyta</taxon>
        <taxon>Bryophytina</taxon>
        <taxon>Bryopsida</taxon>
        <taxon>Funariidae</taxon>
        <taxon>Funariales</taxon>
        <taxon>Funariaceae</taxon>
        <taxon>Physcomitrium</taxon>
    </lineage>
</organism>
<dbReference type="Gramene" id="Pp3c2_29833V3.1">
    <property type="protein sequence ID" value="Pp3c2_29833V3.1"/>
    <property type="gene ID" value="Pp3c2_29833"/>
</dbReference>
<dbReference type="EMBL" id="ABEU02000002">
    <property type="protein sequence ID" value="PNR60606.1"/>
    <property type="molecule type" value="Genomic_DNA"/>
</dbReference>